<dbReference type="AlphaFoldDB" id="A0A4Z2ID66"/>
<keyword evidence="2" id="KW-1185">Reference proteome</keyword>
<organism evidence="1 2">
    <name type="scientific">Liparis tanakae</name>
    <name type="common">Tanaka's snailfish</name>
    <dbReference type="NCBI Taxonomy" id="230148"/>
    <lineage>
        <taxon>Eukaryota</taxon>
        <taxon>Metazoa</taxon>
        <taxon>Chordata</taxon>
        <taxon>Craniata</taxon>
        <taxon>Vertebrata</taxon>
        <taxon>Euteleostomi</taxon>
        <taxon>Actinopterygii</taxon>
        <taxon>Neopterygii</taxon>
        <taxon>Teleostei</taxon>
        <taxon>Neoteleostei</taxon>
        <taxon>Acanthomorphata</taxon>
        <taxon>Eupercaria</taxon>
        <taxon>Perciformes</taxon>
        <taxon>Cottioidei</taxon>
        <taxon>Cottales</taxon>
        <taxon>Liparidae</taxon>
        <taxon>Liparis</taxon>
    </lineage>
</organism>
<sequence>MEDSFLTIKMYALLAIDASMFKPTDESLLLQSVRGKEPLRHRLLERLGGNGKHYQTRNE</sequence>
<dbReference type="Proteomes" id="UP000314294">
    <property type="component" value="Unassembled WGS sequence"/>
</dbReference>
<accession>A0A4Z2ID66</accession>
<evidence type="ECO:0000313" key="1">
    <source>
        <dbReference type="EMBL" id="TNN75900.1"/>
    </source>
</evidence>
<comment type="caution">
    <text evidence="1">The sequence shown here is derived from an EMBL/GenBank/DDBJ whole genome shotgun (WGS) entry which is preliminary data.</text>
</comment>
<dbReference type="EMBL" id="SRLO01000098">
    <property type="protein sequence ID" value="TNN75900.1"/>
    <property type="molecule type" value="Genomic_DNA"/>
</dbReference>
<reference evidence="1 2" key="1">
    <citation type="submission" date="2019-03" db="EMBL/GenBank/DDBJ databases">
        <title>First draft genome of Liparis tanakae, snailfish: a comprehensive survey of snailfish specific genes.</title>
        <authorList>
            <person name="Kim W."/>
            <person name="Song I."/>
            <person name="Jeong J.-H."/>
            <person name="Kim D."/>
            <person name="Kim S."/>
            <person name="Ryu S."/>
            <person name="Song J.Y."/>
            <person name="Lee S.K."/>
        </authorList>
    </citation>
    <scope>NUCLEOTIDE SEQUENCE [LARGE SCALE GENOMIC DNA]</scope>
    <source>
        <tissue evidence="1">Muscle</tissue>
    </source>
</reference>
<protein>
    <submittedName>
        <fullName evidence="1">Uncharacterized protein</fullName>
    </submittedName>
</protein>
<name>A0A4Z2ID66_9TELE</name>
<gene>
    <name evidence="1" type="ORF">EYF80_013870</name>
</gene>
<evidence type="ECO:0000313" key="2">
    <source>
        <dbReference type="Proteomes" id="UP000314294"/>
    </source>
</evidence>
<proteinExistence type="predicted"/>